<gene>
    <name evidence="2" type="ORF">JCR33_19485</name>
</gene>
<evidence type="ECO:0000313" key="2">
    <source>
        <dbReference type="EMBL" id="MBJ3777895.1"/>
    </source>
</evidence>
<name>A0A934MIG7_9HYPH</name>
<keyword evidence="3" id="KW-1185">Reference proteome</keyword>
<comment type="caution">
    <text evidence="2">The sequence shown here is derived from an EMBL/GenBank/DDBJ whole genome shotgun (WGS) entry which is preliminary data.</text>
</comment>
<dbReference type="InterPro" id="IPR018959">
    <property type="entry name" value="DUF1989"/>
</dbReference>
<proteinExistence type="predicted"/>
<evidence type="ECO:0000313" key="3">
    <source>
        <dbReference type="Proteomes" id="UP000609531"/>
    </source>
</evidence>
<dbReference type="PANTHER" id="PTHR31527:SF0">
    <property type="entry name" value="RE64534P"/>
    <property type="match status" value="1"/>
</dbReference>
<dbReference type="Proteomes" id="UP000609531">
    <property type="component" value="Unassembled WGS sequence"/>
</dbReference>
<accession>A0A934MIG7</accession>
<organism evidence="2 3">
    <name type="scientific">Acuticoccus mangrovi</name>
    <dbReference type="NCBI Taxonomy" id="2796142"/>
    <lineage>
        <taxon>Bacteria</taxon>
        <taxon>Pseudomonadati</taxon>
        <taxon>Pseudomonadota</taxon>
        <taxon>Alphaproteobacteria</taxon>
        <taxon>Hyphomicrobiales</taxon>
        <taxon>Amorphaceae</taxon>
        <taxon>Acuticoccus</taxon>
    </lineage>
</organism>
<feature type="domain" description="DUF1989" evidence="1">
    <location>
        <begin position="52"/>
        <end position="208"/>
    </location>
</feature>
<dbReference type="Pfam" id="PF09347">
    <property type="entry name" value="DUF1989"/>
    <property type="match status" value="1"/>
</dbReference>
<sequence>MTTFSPEIIAAAKARYGELKAAGQTEGAFEARRDAAPRLGAIPADAARFTDEIPADWYWHGHVAAGEILSIDNPAATPGASLILWSAVDPSERLNPADTIKVQWTAAIGRGRVLLSDMGRAMASVVDGPDAAMDFVAGGSTAFSAGPGRFNARDHFIKAAAKHGLGKRDVGPVMSLFAPVVTDAEGNLVWGDAPLAGRVDLLAEMDLIAAVANCPHPLAPSAEARPITITLWRPASAPDFCRTATPEAERAFINNEAGR</sequence>
<dbReference type="EMBL" id="JAEKJA010000021">
    <property type="protein sequence ID" value="MBJ3777895.1"/>
    <property type="molecule type" value="Genomic_DNA"/>
</dbReference>
<dbReference type="AlphaFoldDB" id="A0A934MIG7"/>
<protein>
    <submittedName>
        <fullName evidence="2">DUF1989 domain-containing protein</fullName>
    </submittedName>
</protein>
<dbReference type="PANTHER" id="PTHR31527">
    <property type="entry name" value="RE64534P"/>
    <property type="match status" value="1"/>
</dbReference>
<dbReference type="RefSeq" id="WP_198883798.1">
    <property type="nucleotide sequence ID" value="NZ_JAEKJA010000021.1"/>
</dbReference>
<reference evidence="2" key="1">
    <citation type="submission" date="2020-12" db="EMBL/GenBank/DDBJ databases">
        <title>Bacterial taxonomy.</title>
        <authorList>
            <person name="Pan X."/>
        </authorList>
    </citation>
    <scope>NUCLEOTIDE SEQUENCE</scope>
    <source>
        <strain evidence="2">B2012</strain>
    </source>
</reference>
<evidence type="ECO:0000259" key="1">
    <source>
        <dbReference type="Pfam" id="PF09347"/>
    </source>
</evidence>